<dbReference type="Gene3D" id="3.30.70.660">
    <property type="entry name" value="Pseudouridine synthase I, catalytic domain, C-terminal subdomain"/>
    <property type="match status" value="1"/>
</dbReference>
<proteinExistence type="predicted"/>
<gene>
    <name evidence="1" type="ORF">WJX75_004644</name>
</gene>
<evidence type="ECO:0000313" key="2">
    <source>
        <dbReference type="Proteomes" id="UP001491310"/>
    </source>
</evidence>
<comment type="caution">
    <text evidence="1">The sequence shown here is derived from an EMBL/GenBank/DDBJ whole genome shotgun (WGS) entry which is preliminary data.</text>
</comment>
<protein>
    <submittedName>
        <fullName evidence="1">Uncharacterized protein</fullName>
    </submittedName>
</protein>
<accession>A0ABR2YNQ2</accession>
<name>A0ABR2YNQ2_9CHLO</name>
<organism evidence="1 2">
    <name type="scientific">Coccomyxa subellipsoidea</name>
    <dbReference type="NCBI Taxonomy" id="248742"/>
    <lineage>
        <taxon>Eukaryota</taxon>
        <taxon>Viridiplantae</taxon>
        <taxon>Chlorophyta</taxon>
        <taxon>core chlorophytes</taxon>
        <taxon>Trebouxiophyceae</taxon>
        <taxon>Trebouxiophyceae incertae sedis</taxon>
        <taxon>Coccomyxaceae</taxon>
        <taxon>Coccomyxa</taxon>
    </lineage>
</organism>
<sequence>MSFVRLPTADRQRHHHCSALLQNYRATRRQAAQIFRGTHDFTQFANTNTAGMNPRKTLTRFEVGAIIEVGRGTIEEARIEELLALGSKEFPGERHRGWTVADAKGLFLHEVWY</sequence>
<reference evidence="1 2" key="1">
    <citation type="journal article" date="2024" name="Nat. Commun.">
        <title>Phylogenomics reveals the evolutionary origins of lichenization in chlorophyte algae.</title>
        <authorList>
            <person name="Puginier C."/>
            <person name="Libourel C."/>
            <person name="Otte J."/>
            <person name="Skaloud P."/>
            <person name="Haon M."/>
            <person name="Grisel S."/>
            <person name="Petersen M."/>
            <person name="Berrin J.G."/>
            <person name="Delaux P.M."/>
            <person name="Dal Grande F."/>
            <person name="Keller J."/>
        </authorList>
    </citation>
    <scope>NUCLEOTIDE SEQUENCE [LARGE SCALE GENOMIC DNA]</scope>
    <source>
        <strain evidence="1 2">SAG 216-7</strain>
    </source>
</reference>
<dbReference type="InterPro" id="IPR020103">
    <property type="entry name" value="PsdUridine_synth_cat_dom_sf"/>
</dbReference>
<dbReference type="SUPFAM" id="SSF55120">
    <property type="entry name" value="Pseudouridine synthase"/>
    <property type="match status" value="1"/>
</dbReference>
<keyword evidence="2" id="KW-1185">Reference proteome</keyword>
<dbReference type="InterPro" id="IPR020095">
    <property type="entry name" value="PsdUridine_synth_TruA_C"/>
</dbReference>
<dbReference type="Proteomes" id="UP001491310">
    <property type="component" value="Unassembled WGS sequence"/>
</dbReference>
<dbReference type="EMBL" id="JALJOT010000008">
    <property type="protein sequence ID" value="KAK9908235.1"/>
    <property type="molecule type" value="Genomic_DNA"/>
</dbReference>
<evidence type="ECO:0000313" key="1">
    <source>
        <dbReference type="EMBL" id="KAK9908235.1"/>
    </source>
</evidence>